<dbReference type="AlphaFoldDB" id="A0A9W8RXB5"/>
<dbReference type="OrthoDB" id="439808at2759"/>
<comment type="caution">
    <text evidence="1">The sequence shown here is derived from an EMBL/GenBank/DDBJ whole genome shotgun (WGS) entry which is preliminary data.</text>
</comment>
<keyword evidence="2" id="KW-1185">Reference proteome</keyword>
<name>A0A9W8RXB5_9HYPO</name>
<dbReference type="Proteomes" id="UP001152049">
    <property type="component" value="Unassembled WGS sequence"/>
</dbReference>
<reference evidence="1" key="1">
    <citation type="submission" date="2022-09" db="EMBL/GenBank/DDBJ databases">
        <title>Fusarium specimens isolated from Avocado Roots.</title>
        <authorList>
            <person name="Stajich J."/>
            <person name="Roper C."/>
            <person name="Heimlech-Rivalta G."/>
        </authorList>
    </citation>
    <scope>NUCLEOTIDE SEQUENCE</scope>
    <source>
        <strain evidence="1">CF00136</strain>
    </source>
</reference>
<protein>
    <recommendedName>
        <fullName evidence="3">RRM domain-containing protein</fullName>
    </recommendedName>
</protein>
<sequence length="260" mass="29535">MSEVAGEKRPREVEQDQNERGFAFHIWDFGPDTQKEDVEDLLRAKELPGEVYWPDTEPDNSHKGWCWLRFDLKDEAESARSKLSRATLQGGCIKTGLVTANLKRVRPRVAKLRIQDSLEIPQPSATEQPNVSDEFRTSSYFLPPVSTLSKHSARSAAIGSSEDYVPLRYPSTWKYNESDPDKYRREFVAAMAVTEANYERLGVKNRPMVIHHPGGHQILRSHLANNSVTGETFIYIRNPDGAREFKEIALQQLPVAELLG</sequence>
<dbReference type="CDD" id="cd00590">
    <property type="entry name" value="RRM_SF"/>
    <property type="match status" value="1"/>
</dbReference>
<dbReference type="GO" id="GO:0003676">
    <property type="term" value="F:nucleic acid binding"/>
    <property type="evidence" value="ECO:0007669"/>
    <property type="project" value="InterPro"/>
</dbReference>
<accession>A0A9W8RXB5</accession>
<dbReference type="SUPFAM" id="SSF54928">
    <property type="entry name" value="RNA-binding domain, RBD"/>
    <property type="match status" value="1"/>
</dbReference>
<proteinExistence type="predicted"/>
<dbReference type="EMBL" id="JAOQAZ010000014">
    <property type="protein sequence ID" value="KAJ4259661.1"/>
    <property type="molecule type" value="Genomic_DNA"/>
</dbReference>
<dbReference type="InterPro" id="IPR035979">
    <property type="entry name" value="RBD_domain_sf"/>
</dbReference>
<evidence type="ECO:0008006" key="3">
    <source>
        <dbReference type="Google" id="ProtNLM"/>
    </source>
</evidence>
<evidence type="ECO:0000313" key="2">
    <source>
        <dbReference type="Proteomes" id="UP001152049"/>
    </source>
</evidence>
<organism evidence="1 2">
    <name type="scientific">Fusarium torreyae</name>
    <dbReference type="NCBI Taxonomy" id="1237075"/>
    <lineage>
        <taxon>Eukaryota</taxon>
        <taxon>Fungi</taxon>
        <taxon>Dikarya</taxon>
        <taxon>Ascomycota</taxon>
        <taxon>Pezizomycotina</taxon>
        <taxon>Sordariomycetes</taxon>
        <taxon>Hypocreomycetidae</taxon>
        <taxon>Hypocreales</taxon>
        <taxon>Nectriaceae</taxon>
        <taxon>Fusarium</taxon>
    </lineage>
</organism>
<evidence type="ECO:0000313" key="1">
    <source>
        <dbReference type="EMBL" id="KAJ4259661.1"/>
    </source>
</evidence>
<gene>
    <name evidence="1" type="ORF">NW762_007591</name>
</gene>